<evidence type="ECO:0000313" key="1">
    <source>
        <dbReference type="EMBL" id="MCK0536365.1"/>
    </source>
</evidence>
<gene>
    <name evidence="1" type="ORF">MU846_01425</name>
</gene>
<dbReference type="RefSeq" id="WP_246947501.1">
    <property type="nucleotide sequence ID" value="NZ_JALKII010000001.1"/>
</dbReference>
<dbReference type="EMBL" id="JALKII010000001">
    <property type="protein sequence ID" value="MCK0536365.1"/>
    <property type="molecule type" value="Genomic_DNA"/>
</dbReference>
<dbReference type="Proteomes" id="UP001165524">
    <property type="component" value="Unassembled WGS sequence"/>
</dbReference>
<proteinExistence type="predicted"/>
<organism evidence="1 2">
    <name type="scientific">Alcanivorax quisquiliarum</name>
    <dbReference type="NCBI Taxonomy" id="2933565"/>
    <lineage>
        <taxon>Bacteria</taxon>
        <taxon>Pseudomonadati</taxon>
        <taxon>Pseudomonadota</taxon>
        <taxon>Gammaproteobacteria</taxon>
        <taxon>Oceanospirillales</taxon>
        <taxon>Alcanivoracaceae</taxon>
        <taxon>Alcanivorax</taxon>
    </lineage>
</organism>
<evidence type="ECO:0000313" key="2">
    <source>
        <dbReference type="Proteomes" id="UP001165524"/>
    </source>
</evidence>
<name>A0ABT0E3G2_9GAMM</name>
<keyword evidence="2" id="KW-1185">Reference proteome</keyword>
<protein>
    <submittedName>
        <fullName evidence="1">Uncharacterized protein</fullName>
    </submittedName>
</protein>
<reference evidence="1" key="1">
    <citation type="submission" date="2022-04" db="EMBL/GenBank/DDBJ databases">
        <title>Alcanivorax sp. CY1518 draft genome sequence.</title>
        <authorList>
            <person name="Zhao G."/>
            <person name="An M."/>
        </authorList>
    </citation>
    <scope>NUCLEOTIDE SEQUENCE</scope>
    <source>
        <strain evidence="1">CY1518</strain>
    </source>
</reference>
<sequence>MPDLKTRRRGAQCLRPIHALLLVVALLLAPVLASASVDRAALERLQLDIWRIRADFHMHTVMAGDREYHSRLLASVDQGQRSFEALARAAATDPERALFRELGPQWEAFASAARRARGQADTYAIQDVNGLAAVITGRLAGFQASNEGAQADIWALAAQMQRMASEYLALAADPAGGMAVDTGEGRLEFRDAVPAFEQQLAELRRTYRDNENVSRALEQAAVKWGFIRESLIKFYENAVPFLVHRYSEQIVDTLKQAGARAG</sequence>
<comment type="caution">
    <text evidence="1">The sequence shown here is derived from an EMBL/GenBank/DDBJ whole genome shotgun (WGS) entry which is preliminary data.</text>
</comment>
<accession>A0ABT0E3G2</accession>